<comment type="caution">
    <text evidence="1">The sequence shown here is derived from an EMBL/GenBank/DDBJ whole genome shotgun (WGS) entry which is preliminary data.</text>
</comment>
<dbReference type="EMBL" id="JANHOH010000001">
    <property type="protein sequence ID" value="MCQ6957935.1"/>
    <property type="molecule type" value="Genomic_DNA"/>
</dbReference>
<dbReference type="RefSeq" id="WP_256538123.1">
    <property type="nucleotide sequence ID" value="NZ_JANHOH010000001.1"/>
</dbReference>
<dbReference type="Proteomes" id="UP001204376">
    <property type="component" value="Unassembled WGS sequence"/>
</dbReference>
<gene>
    <name evidence="1" type="ORF">NPE20_08200</name>
</gene>
<evidence type="ECO:0000313" key="2">
    <source>
        <dbReference type="Proteomes" id="UP001204376"/>
    </source>
</evidence>
<reference evidence="1 2" key="1">
    <citation type="submission" date="2022-07" db="EMBL/GenBank/DDBJ databases">
        <title>Mucilaginibacter sp. JC4.</title>
        <authorList>
            <person name="Le V."/>
            <person name="Ko S.-R."/>
            <person name="Ahn C.-Y."/>
            <person name="Oh H.-M."/>
        </authorList>
    </citation>
    <scope>NUCLEOTIDE SEQUENCE [LARGE SCALE GENOMIC DNA]</scope>
    <source>
        <strain evidence="1 2">JC4</strain>
    </source>
</reference>
<accession>A0ABT1T0E6</accession>
<protein>
    <submittedName>
        <fullName evidence="1">Carboxypeptidase-like regulatory domain-containing protein</fullName>
    </submittedName>
</protein>
<proteinExistence type="predicted"/>
<sequence>MQSIKSITIPQPCHENWNQMTPVEQGRHCVQCNKTVTDFTVMTNTEIINYFAQQGNVCGRFESQQLAGLNNDLAVQEKPCFSWKKLVIAAAVTSLFATADADAQRTVGKVKVSQSFNPVKDVPAVDSISYSTVKGKIIDAYDNSPIQDVSLMVKNSGLSTKTDSSGTFVLTVPSTADSLVISRLGYDYTVINIKDFNTGTNCVALKSRRVVLGGAITVVRVKKIPFYKVLWYKMGRIF</sequence>
<dbReference type="Pfam" id="PF13715">
    <property type="entry name" value="CarbopepD_reg_2"/>
    <property type="match status" value="1"/>
</dbReference>
<dbReference type="SUPFAM" id="SSF49464">
    <property type="entry name" value="Carboxypeptidase regulatory domain-like"/>
    <property type="match status" value="1"/>
</dbReference>
<dbReference type="InterPro" id="IPR008969">
    <property type="entry name" value="CarboxyPept-like_regulatory"/>
</dbReference>
<dbReference type="Gene3D" id="2.60.40.1120">
    <property type="entry name" value="Carboxypeptidase-like, regulatory domain"/>
    <property type="match status" value="1"/>
</dbReference>
<evidence type="ECO:0000313" key="1">
    <source>
        <dbReference type="EMBL" id="MCQ6957935.1"/>
    </source>
</evidence>
<keyword evidence="2" id="KW-1185">Reference proteome</keyword>
<name>A0ABT1T0E6_9SPHI</name>
<organism evidence="1 2">
    <name type="scientific">Mucilaginibacter aquariorum</name>
    <dbReference type="NCBI Taxonomy" id="2967225"/>
    <lineage>
        <taxon>Bacteria</taxon>
        <taxon>Pseudomonadati</taxon>
        <taxon>Bacteroidota</taxon>
        <taxon>Sphingobacteriia</taxon>
        <taxon>Sphingobacteriales</taxon>
        <taxon>Sphingobacteriaceae</taxon>
        <taxon>Mucilaginibacter</taxon>
    </lineage>
</organism>